<dbReference type="InterPro" id="IPR006016">
    <property type="entry name" value="UspA"/>
</dbReference>
<dbReference type="Proteomes" id="UP000236740">
    <property type="component" value="Unassembled WGS sequence"/>
</dbReference>
<gene>
    <name evidence="3" type="ORF">DV707_15255</name>
    <name evidence="4" type="ORF">SAMN04488133_3700</name>
</gene>
<dbReference type="EMBL" id="CP031312">
    <property type="protein sequence ID" value="QCC49112.1"/>
    <property type="molecule type" value="Genomic_DNA"/>
</dbReference>
<dbReference type="CDD" id="cd00293">
    <property type="entry name" value="USP-like"/>
    <property type="match status" value="2"/>
</dbReference>
<sequence length="272" mass="29007">MYQVLLPVDDDENRALNQARYAASLPNAESEVEVTVLTVVPPSSLDTVDDVEFEEFDPAVGAAEHLESHGIAVDRRVGDGGVAAEIVRIADDLDCDEIVMGGRKRSGVVPILLGSTVREVFVSTDRPVTITGTEMVIDDGPRELLLPIDRSVERARHQARYAASLPDAAANVAVTVLYVFPHQDYAGAPPHDFEEIGSAVAAADMLEERGLSVERVAVGGEVTRKILAAADDRDVDGIVMGGRRRSGVQKAILGSIAEDVMLSADRPVTLTG</sequence>
<dbReference type="InterPro" id="IPR006015">
    <property type="entry name" value="Universal_stress_UspA"/>
</dbReference>
<evidence type="ECO:0000256" key="1">
    <source>
        <dbReference type="ARBA" id="ARBA00008791"/>
    </source>
</evidence>
<dbReference type="RefSeq" id="WP_103993231.1">
    <property type="nucleotide sequence ID" value="NZ_CP031312.1"/>
</dbReference>
<proteinExistence type="inferred from homology"/>
<keyword evidence="5" id="KW-1185">Reference proteome</keyword>
<dbReference type="OrthoDB" id="281037at2157"/>
<dbReference type="Gene3D" id="3.40.50.620">
    <property type="entry name" value="HUPs"/>
    <property type="match status" value="2"/>
</dbReference>
<dbReference type="PANTHER" id="PTHR46268">
    <property type="entry name" value="STRESS RESPONSE PROTEIN NHAX"/>
    <property type="match status" value="1"/>
</dbReference>
<reference evidence="3 6" key="2">
    <citation type="journal article" date="2019" name="Nat. Commun.">
        <title>A new type of DNA phosphorothioation-based antiviral system in archaea.</title>
        <authorList>
            <person name="Xiong L."/>
            <person name="Liu S."/>
            <person name="Chen S."/>
            <person name="Xiao Y."/>
            <person name="Zhu B."/>
            <person name="Gao Y."/>
            <person name="Zhang Y."/>
            <person name="Chen B."/>
            <person name="Luo J."/>
            <person name="Deng Z."/>
            <person name="Chen X."/>
            <person name="Wang L."/>
            <person name="Chen S."/>
        </authorList>
    </citation>
    <scope>NUCLEOTIDE SEQUENCE [LARGE SCALE GENOMIC DNA]</scope>
    <source>
        <strain evidence="3 6">CGMCC 1.10331</strain>
        <plasmid evidence="3 6">unnamed1</plasmid>
    </source>
</reference>
<dbReference type="SUPFAM" id="SSF52402">
    <property type="entry name" value="Adenine nucleotide alpha hydrolases-like"/>
    <property type="match status" value="2"/>
</dbReference>
<dbReference type="KEGG" id="hlm:DV707_15255"/>
<name>A0A1H6CTR4_9EURY</name>
<feature type="domain" description="UspA" evidence="2">
    <location>
        <begin position="144"/>
        <end position="270"/>
    </location>
</feature>
<organism evidence="4 5">
    <name type="scientific">Halobellus limi</name>
    <dbReference type="NCBI Taxonomy" id="699433"/>
    <lineage>
        <taxon>Archaea</taxon>
        <taxon>Methanobacteriati</taxon>
        <taxon>Methanobacteriota</taxon>
        <taxon>Stenosarchaea group</taxon>
        <taxon>Halobacteria</taxon>
        <taxon>Halobacteriales</taxon>
        <taxon>Haloferacaceae</taxon>
        <taxon>Halobellus</taxon>
    </lineage>
</organism>
<accession>A0A1H6CTR4</accession>
<dbReference type="AlphaFoldDB" id="A0A1H6CTR4"/>
<feature type="domain" description="UspA" evidence="2">
    <location>
        <begin position="3"/>
        <end position="130"/>
    </location>
</feature>
<evidence type="ECO:0000313" key="5">
    <source>
        <dbReference type="Proteomes" id="UP000236740"/>
    </source>
</evidence>
<dbReference type="GeneID" id="39859476"/>
<reference evidence="4 5" key="1">
    <citation type="submission" date="2016-10" db="EMBL/GenBank/DDBJ databases">
        <authorList>
            <person name="de Groot N.N."/>
        </authorList>
    </citation>
    <scope>NUCLEOTIDE SEQUENCE [LARGE SCALE GENOMIC DNA]</scope>
    <source>
        <strain evidence="4 5">CGMCC 1.10331</strain>
    </source>
</reference>
<dbReference type="PRINTS" id="PR01438">
    <property type="entry name" value="UNVRSLSTRESS"/>
</dbReference>
<dbReference type="Pfam" id="PF00582">
    <property type="entry name" value="Usp"/>
    <property type="match status" value="2"/>
</dbReference>
<dbReference type="InterPro" id="IPR014729">
    <property type="entry name" value="Rossmann-like_a/b/a_fold"/>
</dbReference>
<keyword evidence="3" id="KW-0614">Plasmid</keyword>
<evidence type="ECO:0000259" key="2">
    <source>
        <dbReference type="Pfam" id="PF00582"/>
    </source>
</evidence>
<protein>
    <submittedName>
        <fullName evidence="3 4">Universal stress protein</fullName>
    </submittedName>
</protein>
<dbReference type="PANTHER" id="PTHR46268:SF6">
    <property type="entry name" value="UNIVERSAL STRESS PROTEIN UP12"/>
    <property type="match status" value="1"/>
</dbReference>
<dbReference type="Proteomes" id="UP000296733">
    <property type="component" value="Plasmid unnamed1"/>
</dbReference>
<evidence type="ECO:0000313" key="6">
    <source>
        <dbReference type="Proteomes" id="UP000296733"/>
    </source>
</evidence>
<dbReference type="EMBL" id="FNVN01000009">
    <property type="protein sequence ID" value="SEG75796.1"/>
    <property type="molecule type" value="Genomic_DNA"/>
</dbReference>
<geneLocation type="plasmid" evidence="3">
    <name>unnamed1</name>
</geneLocation>
<evidence type="ECO:0000313" key="4">
    <source>
        <dbReference type="EMBL" id="SEG75796.1"/>
    </source>
</evidence>
<comment type="similarity">
    <text evidence="1">Belongs to the universal stress protein A family.</text>
</comment>
<evidence type="ECO:0000313" key="3">
    <source>
        <dbReference type="EMBL" id="QCC49112.1"/>
    </source>
</evidence>